<dbReference type="PATRIC" id="fig|1514904.3.peg.2235"/>
<evidence type="ECO:0000256" key="9">
    <source>
        <dbReference type="SAM" id="SignalP"/>
    </source>
</evidence>
<dbReference type="InterPro" id="IPR011055">
    <property type="entry name" value="Dup_hybrid_motif"/>
</dbReference>
<evidence type="ECO:0000256" key="4">
    <source>
        <dbReference type="ARBA" id="ARBA00022801"/>
    </source>
</evidence>
<gene>
    <name evidence="11" type="ORF">SU32_15450</name>
</gene>
<evidence type="ECO:0000313" key="12">
    <source>
        <dbReference type="Proteomes" id="UP000038011"/>
    </source>
</evidence>
<organism evidence="11 12">
    <name type="scientific">Ahrensia marina</name>
    <dbReference type="NCBI Taxonomy" id="1514904"/>
    <lineage>
        <taxon>Bacteria</taxon>
        <taxon>Pseudomonadati</taxon>
        <taxon>Pseudomonadota</taxon>
        <taxon>Alphaproteobacteria</taxon>
        <taxon>Hyphomicrobiales</taxon>
        <taxon>Ahrensiaceae</taxon>
        <taxon>Ahrensia</taxon>
    </lineage>
</organism>
<keyword evidence="6" id="KW-0482">Metalloprotease</keyword>
<dbReference type="Pfam" id="PF01551">
    <property type="entry name" value="Peptidase_M23"/>
    <property type="match status" value="1"/>
</dbReference>
<dbReference type="Gene3D" id="2.70.70.10">
    <property type="entry name" value="Glucose Permease (Domain IIA)"/>
    <property type="match status" value="1"/>
</dbReference>
<keyword evidence="4" id="KW-0378">Hydrolase</keyword>
<evidence type="ECO:0000256" key="8">
    <source>
        <dbReference type="SAM" id="MobiDB-lite"/>
    </source>
</evidence>
<evidence type="ECO:0000313" key="11">
    <source>
        <dbReference type="EMBL" id="KPB00108.1"/>
    </source>
</evidence>
<dbReference type="GO" id="GO:0006508">
    <property type="term" value="P:proteolysis"/>
    <property type="evidence" value="ECO:0007669"/>
    <property type="project" value="UniProtKB-KW"/>
</dbReference>
<dbReference type="InterPro" id="IPR016047">
    <property type="entry name" value="M23ase_b-sheet_dom"/>
</dbReference>
<evidence type="ECO:0000256" key="2">
    <source>
        <dbReference type="ARBA" id="ARBA00022670"/>
    </source>
</evidence>
<dbReference type="SUPFAM" id="SSF51261">
    <property type="entry name" value="Duplicated hybrid motif"/>
    <property type="match status" value="1"/>
</dbReference>
<dbReference type="RefSeq" id="WP_054000279.1">
    <property type="nucleotide sequence ID" value="NZ_JXMU01000029.1"/>
</dbReference>
<evidence type="ECO:0000256" key="6">
    <source>
        <dbReference type="ARBA" id="ARBA00023049"/>
    </source>
</evidence>
<dbReference type="InterPro" id="IPR050570">
    <property type="entry name" value="Cell_wall_metabolism_enzyme"/>
</dbReference>
<sequence>MATALNKFWAWRYLLAAIFIIAAPSLHAQTLLPEDMPPEIRQSLEKSTAELNAILDERGVTQQRAKELESEVEAIRKDKAAITAALIQSAKTEKKLAADIFQLQEDLLALEAQKADIQIGLWERRGALAEVLAALQRMGLNPPPALLVTPEDALGSVRSSILLSAVVPHMRAETEILIADIQELDQITGSIKSEQEKLKSTRQEQAEEQKRLSLLVEEKKKLEGQTAAELALQQQRMAELLAQAESMESFITSLEDEAERVRREAEEKLRAEEQARIEEEQRKEAEAKAARLAAEKAREEAERAKREADRAKQLAAEKALREAETARLEAEREQREAQLRISEARQRAAELAAKPSQIAPAAPFSTRGGQLAKPVSGRTITAFGDDDGLGQRAQGDTIETSPNAIVTAPADGKVLYAGPFRAYGNLLIIDAGEEYHLVLAGMDRIDVAQGQFVLEGEPVGAMGRIRLASVTAAATKNDNPTLYIEFRKNSKPINPSPWWEKISAGRT</sequence>
<keyword evidence="7" id="KW-0175">Coiled coil</keyword>
<feature type="domain" description="M23ase beta-sheet core" evidence="10">
    <location>
        <begin position="394"/>
        <end position="495"/>
    </location>
</feature>
<keyword evidence="2" id="KW-0645">Protease</keyword>
<keyword evidence="12" id="KW-1185">Reference proteome</keyword>
<protein>
    <recommendedName>
        <fullName evidence="10">M23ase beta-sheet core domain-containing protein</fullName>
    </recommendedName>
</protein>
<dbReference type="PANTHER" id="PTHR21666">
    <property type="entry name" value="PEPTIDASE-RELATED"/>
    <property type="match status" value="1"/>
</dbReference>
<accession>A0A0N0E6J8</accession>
<dbReference type="GO" id="GO:0004222">
    <property type="term" value="F:metalloendopeptidase activity"/>
    <property type="evidence" value="ECO:0007669"/>
    <property type="project" value="TreeGrafter"/>
</dbReference>
<feature type="region of interest" description="Disordered" evidence="8">
    <location>
        <begin position="288"/>
        <end position="313"/>
    </location>
</feature>
<dbReference type="AlphaFoldDB" id="A0A0N0E6J8"/>
<dbReference type="GO" id="GO:0046872">
    <property type="term" value="F:metal ion binding"/>
    <property type="evidence" value="ECO:0007669"/>
    <property type="project" value="UniProtKB-KW"/>
</dbReference>
<keyword evidence="3" id="KW-0479">Metal-binding</keyword>
<name>A0A0N0E6J8_9HYPH</name>
<dbReference type="CDD" id="cd12797">
    <property type="entry name" value="M23_peptidase"/>
    <property type="match status" value="1"/>
</dbReference>
<evidence type="ECO:0000256" key="5">
    <source>
        <dbReference type="ARBA" id="ARBA00022833"/>
    </source>
</evidence>
<evidence type="ECO:0000256" key="1">
    <source>
        <dbReference type="ARBA" id="ARBA00001947"/>
    </source>
</evidence>
<feature type="chain" id="PRO_5005847186" description="M23ase beta-sheet core domain-containing protein" evidence="9">
    <location>
        <begin position="29"/>
        <end position="507"/>
    </location>
</feature>
<dbReference type="OrthoDB" id="9809144at2"/>
<feature type="compositionally biased region" description="Basic and acidic residues" evidence="8">
    <location>
        <begin position="288"/>
        <end position="312"/>
    </location>
</feature>
<feature type="coiled-coil region" evidence="7">
    <location>
        <begin position="51"/>
        <end position="113"/>
    </location>
</feature>
<comment type="caution">
    <text evidence="11">The sequence shown here is derived from an EMBL/GenBank/DDBJ whole genome shotgun (WGS) entry which is preliminary data.</text>
</comment>
<feature type="signal peptide" evidence="9">
    <location>
        <begin position="1"/>
        <end position="28"/>
    </location>
</feature>
<proteinExistence type="predicted"/>
<dbReference type="PANTHER" id="PTHR21666:SF288">
    <property type="entry name" value="CELL DIVISION PROTEIN YTFB"/>
    <property type="match status" value="1"/>
</dbReference>
<dbReference type="Proteomes" id="UP000038011">
    <property type="component" value="Unassembled WGS sequence"/>
</dbReference>
<feature type="region of interest" description="Disordered" evidence="8">
    <location>
        <begin position="351"/>
        <end position="372"/>
    </location>
</feature>
<comment type="cofactor">
    <cofactor evidence="1">
        <name>Zn(2+)</name>
        <dbReference type="ChEBI" id="CHEBI:29105"/>
    </cofactor>
</comment>
<reference evidence="11 12" key="1">
    <citation type="submission" date="2015-01" db="EMBL/GenBank/DDBJ databases">
        <title>Ahrensia donghaiensis sp. nov., a novel dimethylsulphoniopropionate-cleavage bacterium isolated from seawater and emended descriptions of the genus Ahrensia and Ahrensia kielensis.</title>
        <authorList>
            <person name="Liu J."/>
        </authorList>
    </citation>
    <scope>NUCLEOTIDE SEQUENCE [LARGE SCALE GENOMIC DNA]</scope>
    <source>
        <strain evidence="11 12">LZD062</strain>
    </source>
</reference>
<evidence type="ECO:0000256" key="7">
    <source>
        <dbReference type="SAM" id="Coils"/>
    </source>
</evidence>
<evidence type="ECO:0000256" key="3">
    <source>
        <dbReference type="ARBA" id="ARBA00022723"/>
    </source>
</evidence>
<dbReference type="EMBL" id="JXMU01000029">
    <property type="protein sequence ID" value="KPB00108.1"/>
    <property type="molecule type" value="Genomic_DNA"/>
</dbReference>
<keyword evidence="5" id="KW-0862">Zinc</keyword>
<evidence type="ECO:0000259" key="10">
    <source>
        <dbReference type="Pfam" id="PF01551"/>
    </source>
</evidence>
<dbReference type="STRING" id="1514904.SU32_15450"/>
<keyword evidence="9" id="KW-0732">Signal</keyword>